<dbReference type="InterPro" id="IPR036291">
    <property type="entry name" value="NAD(P)-bd_dom_sf"/>
</dbReference>
<feature type="active site" description="Proton acceptor" evidence="6 7">
    <location>
        <position position="176"/>
    </location>
</feature>
<feature type="binding site" evidence="6 8">
    <location>
        <position position="83"/>
    </location>
    <ligand>
        <name>substrate</name>
    </ligand>
</feature>
<comment type="catalytic activity">
    <reaction evidence="5">
        <text>(S)-lactate + NAD(+) = pyruvate + NADH + H(+)</text>
        <dbReference type="Rhea" id="RHEA:23444"/>
        <dbReference type="ChEBI" id="CHEBI:15361"/>
        <dbReference type="ChEBI" id="CHEBI:15378"/>
        <dbReference type="ChEBI" id="CHEBI:16651"/>
        <dbReference type="ChEBI" id="CHEBI:57540"/>
        <dbReference type="ChEBI" id="CHEBI:57945"/>
        <dbReference type="EC" id="1.1.1.27"/>
    </reaction>
</comment>
<dbReference type="AlphaFoldDB" id="A0A135L6X8"/>
<feature type="domain" description="Lactate/malate dehydrogenase C-terminal" evidence="11">
    <location>
        <begin position="148"/>
        <end position="305"/>
    </location>
</feature>
<dbReference type="PANTHER" id="PTHR43128:SF16">
    <property type="entry name" value="L-LACTATE DEHYDROGENASE"/>
    <property type="match status" value="1"/>
</dbReference>
<dbReference type="EC" id="1.1.1.37" evidence="6"/>
<evidence type="ECO:0000256" key="5">
    <source>
        <dbReference type="ARBA" id="ARBA00049258"/>
    </source>
</evidence>
<reference evidence="12 13" key="1">
    <citation type="submission" date="2016-02" db="EMBL/GenBank/DDBJ databases">
        <title>Draft Genome for Tepidibacillus decaturensis nov. sp. Strain Z9, an Anaerobic, Moderately Thermophilic and Heterotrophic Bacterium from Deep Subsurface of the Illinois Basin, USA.</title>
        <authorList>
            <person name="Dong Y."/>
            <person name="Chang J.Y."/>
            <person name="Sanford R."/>
            <person name="Fouke B.W."/>
        </authorList>
    </citation>
    <scope>NUCLEOTIDE SEQUENCE [LARGE SCALE GENOMIC DNA]</scope>
    <source>
        <strain evidence="12 13">Z9</strain>
    </source>
</reference>
<dbReference type="PIRSF" id="PIRSF000102">
    <property type="entry name" value="Lac_mal_DH"/>
    <property type="match status" value="1"/>
</dbReference>
<dbReference type="NCBIfam" id="TIGR01763">
    <property type="entry name" value="MalateDH_bact"/>
    <property type="match status" value="1"/>
</dbReference>
<feature type="binding site" evidence="6 9">
    <location>
        <begin position="119"/>
        <end position="121"/>
    </location>
    <ligand>
        <name>NAD(+)</name>
        <dbReference type="ChEBI" id="CHEBI:57540"/>
    </ligand>
</feature>
<dbReference type="Proteomes" id="UP000070352">
    <property type="component" value="Unassembled WGS sequence"/>
</dbReference>
<feature type="binding site" evidence="6 9">
    <location>
        <begin position="10"/>
        <end position="15"/>
    </location>
    <ligand>
        <name>NAD(+)</name>
        <dbReference type="ChEBI" id="CHEBI:57540"/>
    </ligand>
</feature>
<evidence type="ECO:0000256" key="3">
    <source>
        <dbReference type="ARBA" id="ARBA00023002"/>
    </source>
</evidence>
<dbReference type="Pfam" id="PF00056">
    <property type="entry name" value="Ldh_1_N"/>
    <property type="match status" value="1"/>
</dbReference>
<evidence type="ECO:0000259" key="10">
    <source>
        <dbReference type="Pfam" id="PF00056"/>
    </source>
</evidence>
<dbReference type="Gene3D" id="3.40.50.720">
    <property type="entry name" value="NAD(P)-binding Rossmann-like Domain"/>
    <property type="match status" value="1"/>
</dbReference>
<keyword evidence="3 6" id="KW-0560">Oxidoreductase</keyword>
<dbReference type="SUPFAM" id="SSF56327">
    <property type="entry name" value="LDH C-terminal domain-like"/>
    <property type="match status" value="1"/>
</dbReference>
<feature type="binding site" evidence="6 9">
    <location>
        <position position="34"/>
    </location>
    <ligand>
        <name>NAD(+)</name>
        <dbReference type="ChEBI" id="CHEBI:57540"/>
    </ligand>
</feature>
<comment type="caution">
    <text evidence="6">Lacks conserved residue(s) required for the propagation of feature annotation.</text>
</comment>
<evidence type="ECO:0000256" key="8">
    <source>
        <dbReference type="PIRSR" id="PIRSR000102-2"/>
    </source>
</evidence>
<comment type="similarity">
    <text evidence="1">Belongs to the LDH/MDH superfamily. LDH family.</text>
</comment>
<dbReference type="FunFam" id="3.90.110.10:FF:000004">
    <property type="entry name" value="Malate dehydrogenase"/>
    <property type="match status" value="1"/>
</dbReference>
<dbReference type="RefSeq" id="WP_068726867.1">
    <property type="nucleotide sequence ID" value="NZ_LSKU01000001.1"/>
</dbReference>
<evidence type="ECO:0000313" key="13">
    <source>
        <dbReference type="Proteomes" id="UP000070352"/>
    </source>
</evidence>
<dbReference type="InterPro" id="IPR001236">
    <property type="entry name" value="Lactate/malate_DH_N"/>
</dbReference>
<evidence type="ECO:0000256" key="4">
    <source>
        <dbReference type="ARBA" id="ARBA00023027"/>
    </source>
</evidence>
<dbReference type="GO" id="GO:0004459">
    <property type="term" value="F:L-lactate dehydrogenase (NAD+) activity"/>
    <property type="evidence" value="ECO:0007669"/>
    <property type="project" value="UniProtKB-EC"/>
</dbReference>
<feature type="binding site" evidence="6 8">
    <location>
        <position position="121"/>
    </location>
    <ligand>
        <name>substrate</name>
    </ligand>
</feature>
<comment type="similarity">
    <text evidence="6">Belongs to the LDH/MDH superfamily. MDH type 3 family.</text>
</comment>
<dbReference type="InterPro" id="IPR011275">
    <property type="entry name" value="Malate_DH_type3"/>
</dbReference>
<dbReference type="FunFam" id="3.40.50.720:FF:000018">
    <property type="entry name" value="Malate dehydrogenase"/>
    <property type="match status" value="1"/>
</dbReference>
<feature type="binding site" evidence="6 8">
    <location>
        <position position="152"/>
    </location>
    <ligand>
        <name>substrate</name>
    </ligand>
</feature>
<dbReference type="InterPro" id="IPR022383">
    <property type="entry name" value="Lactate/malate_DH_C"/>
</dbReference>
<dbReference type="Gene3D" id="3.90.110.10">
    <property type="entry name" value="Lactate dehydrogenase/glycoside hydrolase, family 4, C-terminal"/>
    <property type="match status" value="1"/>
</dbReference>
<dbReference type="OrthoDB" id="9802969at2"/>
<comment type="caution">
    <text evidence="12">The sequence shown here is derived from an EMBL/GenBank/DDBJ whole genome shotgun (WGS) entry which is preliminary data.</text>
</comment>
<evidence type="ECO:0000256" key="7">
    <source>
        <dbReference type="PIRSR" id="PIRSR000102-1"/>
    </source>
</evidence>
<organism evidence="12 13">
    <name type="scientific">Tepidibacillus decaturensis</name>
    <dbReference type="NCBI Taxonomy" id="1413211"/>
    <lineage>
        <taxon>Bacteria</taxon>
        <taxon>Bacillati</taxon>
        <taxon>Bacillota</taxon>
        <taxon>Bacilli</taxon>
        <taxon>Bacillales</taxon>
        <taxon>Bacillaceae</taxon>
        <taxon>Tepidibacillus</taxon>
    </lineage>
</organism>
<keyword evidence="4 6" id="KW-0520">NAD</keyword>
<feature type="binding site" evidence="6 8">
    <location>
        <position position="89"/>
    </location>
    <ligand>
        <name>substrate</name>
    </ligand>
</feature>
<dbReference type="GO" id="GO:0030060">
    <property type="term" value="F:L-malate dehydrogenase (NAD+) activity"/>
    <property type="evidence" value="ECO:0007669"/>
    <property type="project" value="UniProtKB-UniRule"/>
</dbReference>
<dbReference type="NCBIfam" id="NF004863">
    <property type="entry name" value="PRK06223.1"/>
    <property type="match status" value="1"/>
</dbReference>
<gene>
    <name evidence="6" type="primary">mdh</name>
    <name evidence="12" type="ORF">U473_12505</name>
</gene>
<dbReference type="GO" id="GO:0006089">
    <property type="term" value="P:lactate metabolic process"/>
    <property type="evidence" value="ECO:0007669"/>
    <property type="project" value="TreeGrafter"/>
</dbReference>
<evidence type="ECO:0000313" key="12">
    <source>
        <dbReference type="EMBL" id="KXG44755.1"/>
    </source>
</evidence>
<evidence type="ECO:0000256" key="6">
    <source>
        <dbReference type="HAMAP-Rule" id="MF_00487"/>
    </source>
</evidence>
<comment type="function">
    <text evidence="6">Catalyzes the reversible oxidation of malate to oxaloacetate.</text>
</comment>
<comment type="catalytic activity">
    <reaction evidence="6">
        <text>(S)-malate + NAD(+) = oxaloacetate + NADH + H(+)</text>
        <dbReference type="Rhea" id="RHEA:21432"/>
        <dbReference type="ChEBI" id="CHEBI:15378"/>
        <dbReference type="ChEBI" id="CHEBI:15589"/>
        <dbReference type="ChEBI" id="CHEBI:16452"/>
        <dbReference type="ChEBI" id="CHEBI:57540"/>
        <dbReference type="ChEBI" id="CHEBI:57945"/>
        <dbReference type="EC" id="1.1.1.37"/>
    </reaction>
</comment>
<name>A0A135L6X8_9BACI</name>
<dbReference type="PRINTS" id="PR00086">
    <property type="entry name" value="LLDHDRGNASE"/>
</dbReference>
<proteinExistence type="inferred from homology"/>
<evidence type="ECO:0000256" key="2">
    <source>
        <dbReference type="ARBA" id="ARBA00022532"/>
    </source>
</evidence>
<dbReference type="InterPro" id="IPR015955">
    <property type="entry name" value="Lactate_DH/Glyco_Ohase_4_C"/>
</dbReference>
<dbReference type="SUPFAM" id="SSF51735">
    <property type="entry name" value="NAD(P)-binding Rossmann-fold domains"/>
    <property type="match status" value="1"/>
</dbReference>
<keyword evidence="2 6" id="KW-0816">Tricarboxylic acid cycle</keyword>
<dbReference type="STRING" id="1413211.U473_12505"/>
<dbReference type="EMBL" id="LSKU01000001">
    <property type="protein sequence ID" value="KXG44755.1"/>
    <property type="molecule type" value="Genomic_DNA"/>
</dbReference>
<dbReference type="HAMAP" id="MF_00487">
    <property type="entry name" value="Malate_dehydrog_3"/>
    <property type="match status" value="1"/>
</dbReference>
<feature type="binding site" evidence="6 9">
    <location>
        <position position="96"/>
    </location>
    <ligand>
        <name>NAD(+)</name>
        <dbReference type="ChEBI" id="CHEBI:57540"/>
    </ligand>
</feature>
<evidence type="ECO:0000256" key="9">
    <source>
        <dbReference type="PIRSR" id="PIRSR000102-3"/>
    </source>
</evidence>
<dbReference type="PANTHER" id="PTHR43128">
    <property type="entry name" value="L-2-HYDROXYCARBOXYLATE DEHYDROGENASE (NAD(P)(+))"/>
    <property type="match status" value="1"/>
</dbReference>
<feature type="domain" description="Lactate/malate dehydrogenase N-terminal" evidence="10">
    <location>
        <begin position="5"/>
        <end position="143"/>
    </location>
</feature>
<protein>
    <recommendedName>
        <fullName evidence="6">Malate dehydrogenase</fullName>
        <ecNumber evidence="6">1.1.1.37</ecNumber>
    </recommendedName>
</protein>
<dbReference type="InterPro" id="IPR001557">
    <property type="entry name" value="L-lactate/malate_DH"/>
</dbReference>
<keyword evidence="13" id="KW-1185">Reference proteome</keyword>
<evidence type="ECO:0000256" key="1">
    <source>
        <dbReference type="ARBA" id="ARBA00006054"/>
    </source>
</evidence>
<evidence type="ECO:0000259" key="11">
    <source>
        <dbReference type="Pfam" id="PF02866"/>
    </source>
</evidence>
<accession>A0A135L6X8</accession>
<sequence length="307" mass="32807">MKRPKITIVGAGNVGATLAHLTLLKKLGDVVLIDIAEGIPQGKALDMQESAPVESLSANILGTNDYQNTKDSDMIVITAGIARKPGMSRDDLLETNIKVVRQVVQQSAPLSPNAFLILVTNPSDVMAQVALQESGFAPEKVIGLGGVLDSARFRTFIAQELGVSYRDVTAFVLGGHGDDMVPLARYSYAGGIPIETLLTKEKIDSLVERTRFGGGEIVNLLKTGSAYYAPGSSIVSMMEAILLDEKRIMPVSAFVNGKYGVDGLFLGVPVVLGAKGVEQVLEIQLTEEEHKGLMKSAEGVKRLLKQM</sequence>
<dbReference type="Pfam" id="PF02866">
    <property type="entry name" value="Ldh_1_C"/>
    <property type="match status" value="1"/>
</dbReference>
<dbReference type="CDD" id="cd01339">
    <property type="entry name" value="LDH-like_MDH"/>
    <property type="match status" value="1"/>
</dbReference>
<dbReference type="GO" id="GO:0006099">
    <property type="term" value="P:tricarboxylic acid cycle"/>
    <property type="evidence" value="ECO:0007669"/>
    <property type="project" value="UniProtKB-UniRule"/>
</dbReference>